<keyword evidence="1" id="KW-0175">Coiled coil</keyword>
<dbReference type="EMBL" id="CP013124">
    <property type="protein sequence ID" value="ALN20019.1"/>
    <property type="molecule type" value="Genomic_DNA"/>
</dbReference>
<accession>A0ABM5VYN1</accession>
<protein>
    <submittedName>
        <fullName evidence="2">Uncharacterized protein</fullName>
    </submittedName>
</protein>
<evidence type="ECO:0000313" key="3">
    <source>
        <dbReference type="Proteomes" id="UP000028530"/>
    </source>
</evidence>
<name>A0ABM5VYN1_ECTME</name>
<proteinExistence type="predicted"/>
<organism evidence="2 3">
    <name type="scientific">Ectopseudomonas mendocina S5.2</name>
    <dbReference type="NCBI Taxonomy" id="1225174"/>
    <lineage>
        <taxon>Bacteria</taxon>
        <taxon>Pseudomonadati</taxon>
        <taxon>Pseudomonadota</taxon>
        <taxon>Gammaproteobacteria</taxon>
        <taxon>Pseudomonadales</taxon>
        <taxon>Pseudomonadaceae</taxon>
        <taxon>Ectopseudomonas</taxon>
    </lineage>
</organism>
<gene>
    <name evidence="2" type="ORF">DW68_015725</name>
</gene>
<keyword evidence="3" id="KW-1185">Reference proteome</keyword>
<evidence type="ECO:0000256" key="1">
    <source>
        <dbReference type="SAM" id="Coils"/>
    </source>
</evidence>
<evidence type="ECO:0000313" key="2">
    <source>
        <dbReference type="EMBL" id="ALN20019.1"/>
    </source>
</evidence>
<feature type="coiled-coil region" evidence="1">
    <location>
        <begin position="60"/>
        <end position="101"/>
    </location>
</feature>
<reference evidence="2 3" key="1">
    <citation type="submission" date="2015-11" db="EMBL/GenBank/DDBJ databases">
        <authorList>
            <person name="Chong T.M."/>
            <person name="Chan K.G."/>
            <person name="Dessaux Y."/>
        </authorList>
    </citation>
    <scope>NUCLEOTIDE SEQUENCE [LARGE SCALE GENOMIC DNA]</scope>
    <source>
        <strain evidence="2 3">S5.2</strain>
    </source>
</reference>
<dbReference type="Proteomes" id="UP000028530">
    <property type="component" value="Chromosome"/>
</dbReference>
<sequence>METLFDRLYSDTFSMMRETVTDMRKHVWGDKENDSEIAELIEENSKQKIREIKEEVAAEFANLMSQIGEKEDRIQIMQREMQKLLDKAIKQTRKVEEEAQEEYSLADVLNAILAFVAEREYLTLGSIRLHPKFSGVYPYSVLREGVSFLVKEGLLEPQGPEGHLKTKYVYTGGRRAVKGEE</sequence>